<proteinExistence type="predicted"/>
<dbReference type="EMBL" id="QZCG01000004">
    <property type="protein sequence ID" value="RJE86402.1"/>
    <property type="molecule type" value="Genomic_DNA"/>
</dbReference>
<dbReference type="AlphaFoldDB" id="A0A418SZM9"/>
<dbReference type="Proteomes" id="UP000284202">
    <property type="component" value="Unassembled WGS sequence"/>
</dbReference>
<gene>
    <name evidence="1" type="ORF">D3P04_06615</name>
</gene>
<protein>
    <submittedName>
        <fullName evidence="1">Uncharacterized protein</fullName>
    </submittedName>
</protein>
<comment type="caution">
    <text evidence="1">The sequence shown here is derived from an EMBL/GenBank/DDBJ whole genome shotgun (WGS) entry which is preliminary data.</text>
</comment>
<name>A0A418SZM9_9RHOB</name>
<accession>A0A418SZM9</accession>
<evidence type="ECO:0000313" key="1">
    <source>
        <dbReference type="EMBL" id="RJE86402.1"/>
    </source>
</evidence>
<organism evidence="1 2">
    <name type="scientific">Paracoccus onubensis</name>
    <dbReference type="NCBI Taxonomy" id="1675788"/>
    <lineage>
        <taxon>Bacteria</taxon>
        <taxon>Pseudomonadati</taxon>
        <taxon>Pseudomonadota</taxon>
        <taxon>Alphaproteobacteria</taxon>
        <taxon>Rhodobacterales</taxon>
        <taxon>Paracoccaceae</taxon>
        <taxon>Paracoccus</taxon>
    </lineage>
</organism>
<reference evidence="2" key="1">
    <citation type="submission" date="2018-09" db="EMBL/GenBank/DDBJ databases">
        <title>Acidovorax cavernicola nov. sp. isolated from Gruta de las Maravillas (Aracena, Spain).</title>
        <authorList>
            <person name="Jurado V."/>
            <person name="Gutierrez-Patricio S."/>
            <person name="Gonzalez-Pimentel J.L."/>
            <person name="Miller A.Z."/>
            <person name="Laiz L."/>
            <person name="Saiz-Jimenez C."/>
        </authorList>
    </citation>
    <scope>NUCLEOTIDE SEQUENCE [LARGE SCALE GENOMIC DNA]</scope>
    <source>
        <strain evidence="2">1011MAR3C25</strain>
    </source>
</reference>
<keyword evidence="2" id="KW-1185">Reference proteome</keyword>
<sequence length="170" mass="18999">MDLSASSDTLLFSRPKFMYAGQPLNFPGALEKSVYKLTFFQSILQDFDVILHLLVTDHVTYLASHADVLEKTHPTDVLPSWLPFVSGLQKKLAENCEMIIWNAEHPEQVAAELYASICGEPVEKIDVTAALQDGNKKRAAEQVVIDAGWDLELLDDLYEQDLKVILHGEG</sequence>
<evidence type="ECO:0000313" key="2">
    <source>
        <dbReference type="Proteomes" id="UP000284202"/>
    </source>
</evidence>